<accession>S9TNY3</accession>
<name>S9TNY3_9TRYP</name>
<dbReference type="GO" id="GO:0019367">
    <property type="term" value="P:fatty acid elongation, saturated fatty acid"/>
    <property type="evidence" value="ECO:0007669"/>
    <property type="project" value="TreeGrafter"/>
</dbReference>
<keyword evidence="8 12" id="KW-0443">Lipid metabolism</keyword>
<comment type="similarity">
    <text evidence="2 12">Belongs to the ELO family.</text>
</comment>
<reference evidence="13 14" key="1">
    <citation type="journal article" date="2013" name="PLoS ONE">
        <title>Predicting the Proteins of Angomonas deanei, Strigomonas culicis and Their Respective Endosymbionts Reveals New Aspects of the Trypanosomatidae Family.</title>
        <authorList>
            <person name="Motta M.C."/>
            <person name="Martins A.C."/>
            <person name="de Souza S.S."/>
            <person name="Catta-Preta C.M."/>
            <person name="Silva R."/>
            <person name="Klein C.C."/>
            <person name="de Almeida L.G."/>
            <person name="de Lima Cunha O."/>
            <person name="Ciapina L.P."/>
            <person name="Brocchi M."/>
            <person name="Colabardini A.C."/>
            <person name="de Araujo Lima B."/>
            <person name="Machado C.R."/>
            <person name="de Almeida Soares C.M."/>
            <person name="Probst C.M."/>
            <person name="de Menezes C.B."/>
            <person name="Thompson C.E."/>
            <person name="Bartholomeu D.C."/>
            <person name="Gradia D.F."/>
            <person name="Pavoni D.P."/>
            <person name="Grisard E.C."/>
            <person name="Fantinatti-Garboggini F."/>
            <person name="Marchini F.K."/>
            <person name="Rodrigues-Luiz G.F."/>
            <person name="Wagner G."/>
            <person name="Goldman G.H."/>
            <person name="Fietto J.L."/>
            <person name="Elias M.C."/>
            <person name="Goldman M.H."/>
            <person name="Sagot M.F."/>
            <person name="Pereira M."/>
            <person name="Stoco P.H."/>
            <person name="de Mendonca-Neto R.P."/>
            <person name="Teixeira S.M."/>
            <person name="Maciel T.E."/>
            <person name="de Oliveira Mendes T.A."/>
            <person name="Urmenyi T.P."/>
            <person name="de Souza W."/>
            <person name="Schenkman S."/>
            <person name="de Vasconcelos A.T."/>
        </authorList>
    </citation>
    <scope>NUCLEOTIDE SEQUENCE [LARGE SCALE GENOMIC DNA]</scope>
</reference>
<dbReference type="GO" id="GO:0034626">
    <property type="term" value="P:fatty acid elongation, polyunsaturated fatty acid"/>
    <property type="evidence" value="ECO:0007669"/>
    <property type="project" value="TreeGrafter"/>
</dbReference>
<keyword evidence="3 12" id="KW-0444">Lipid biosynthesis</keyword>
<keyword evidence="9 12" id="KW-0472">Membrane</keyword>
<dbReference type="OrthoDB" id="434092at2759"/>
<evidence type="ECO:0000256" key="5">
    <source>
        <dbReference type="ARBA" id="ARBA00022692"/>
    </source>
</evidence>
<dbReference type="GO" id="GO:0042761">
    <property type="term" value="P:very long-chain fatty acid biosynthetic process"/>
    <property type="evidence" value="ECO:0007669"/>
    <property type="project" value="TreeGrafter"/>
</dbReference>
<sequence>MSWFHHVTIFLYSWYAYQQKSTIFIIIASMNYPVHTIMYLYFAFSEFGLARFVKPFAKYITIMQICQMIGGITMTAIAQYHKWQDDVHDACPGATWAMCRGQNMIYIANLYLFSEMFLNAYVWKKVEAKKDRKAQ</sequence>
<organism evidence="13 14">
    <name type="scientific">Strigomonas culicis</name>
    <dbReference type="NCBI Taxonomy" id="28005"/>
    <lineage>
        <taxon>Eukaryota</taxon>
        <taxon>Discoba</taxon>
        <taxon>Euglenozoa</taxon>
        <taxon>Kinetoplastea</taxon>
        <taxon>Metakinetoplastina</taxon>
        <taxon>Trypanosomatida</taxon>
        <taxon>Trypanosomatidae</taxon>
        <taxon>Strigomonadinae</taxon>
        <taxon>Strigomonas</taxon>
    </lineage>
</organism>
<dbReference type="PANTHER" id="PTHR11157:SF105">
    <property type="entry name" value="ELONGATION OF FATTY ACIDS PROTEIN"/>
    <property type="match status" value="1"/>
</dbReference>
<keyword evidence="6 12" id="KW-0276">Fatty acid metabolism</keyword>
<evidence type="ECO:0000256" key="6">
    <source>
        <dbReference type="ARBA" id="ARBA00022832"/>
    </source>
</evidence>
<dbReference type="PANTHER" id="PTHR11157">
    <property type="entry name" value="FATTY ACID ACYL TRANSFERASE-RELATED"/>
    <property type="match status" value="1"/>
</dbReference>
<evidence type="ECO:0000256" key="2">
    <source>
        <dbReference type="ARBA" id="ARBA00007263"/>
    </source>
</evidence>
<keyword evidence="7 12" id="KW-1133">Transmembrane helix</keyword>
<evidence type="ECO:0000313" key="13">
    <source>
        <dbReference type="EMBL" id="EPY18414.1"/>
    </source>
</evidence>
<evidence type="ECO:0000256" key="3">
    <source>
        <dbReference type="ARBA" id="ARBA00022516"/>
    </source>
</evidence>
<evidence type="ECO:0000256" key="4">
    <source>
        <dbReference type="ARBA" id="ARBA00022679"/>
    </source>
</evidence>
<evidence type="ECO:0000256" key="1">
    <source>
        <dbReference type="ARBA" id="ARBA00004141"/>
    </source>
</evidence>
<dbReference type="Proteomes" id="UP000015354">
    <property type="component" value="Unassembled WGS sequence"/>
</dbReference>
<evidence type="ECO:0000256" key="8">
    <source>
        <dbReference type="ARBA" id="ARBA00023098"/>
    </source>
</evidence>
<proteinExistence type="inferred from homology"/>
<protein>
    <recommendedName>
        <fullName evidence="11 12">Elongation of fatty acids protein</fullName>
        <ecNumber evidence="12">2.3.1.-</ecNumber>
    </recommendedName>
</protein>
<evidence type="ECO:0000256" key="9">
    <source>
        <dbReference type="ARBA" id="ARBA00023136"/>
    </source>
</evidence>
<comment type="caution">
    <text evidence="13">The sequence shown here is derived from an EMBL/GenBank/DDBJ whole genome shotgun (WGS) entry which is preliminary data.</text>
</comment>
<keyword evidence="10 12" id="KW-0275">Fatty acid biosynthesis</keyword>
<evidence type="ECO:0000256" key="11">
    <source>
        <dbReference type="ARBA" id="ARBA00044291"/>
    </source>
</evidence>
<dbReference type="GO" id="GO:0009922">
    <property type="term" value="F:fatty acid elongase activity"/>
    <property type="evidence" value="ECO:0007669"/>
    <property type="project" value="InterPro"/>
</dbReference>
<dbReference type="InterPro" id="IPR002076">
    <property type="entry name" value="ELO_fam"/>
</dbReference>
<keyword evidence="5 12" id="KW-0812">Transmembrane</keyword>
<dbReference type="AlphaFoldDB" id="S9TNY3"/>
<dbReference type="GO" id="GO:0034625">
    <property type="term" value="P:fatty acid elongation, monounsaturated fatty acid"/>
    <property type="evidence" value="ECO:0007669"/>
    <property type="project" value="TreeGrafter"/>
</dbReference>
<dbReference type="EC" id="2.3.1.-" evidence="12"/>
<feature type="transmembrane region" description="Helical" evidence="12">
    <location>
        <begin position="104"/>
        <end position="123"/>
    </location>
</feature>
<evidence type="ECO:0000256" key="7">
    <source>
        <dbReference type="ARBA" id="ARBA00022989"/>
    </source>
</evidence>
<gene>
    <name evidence="13" type="ORF">STCU_09991</name>
</gene>
<dbReference type="EMBL" id="ATMH01009941">
    <property type="protein sequence ID" value="EPY18414.1"/>
    <property type="molecule type" value="Genomic_DNA"/>
</dbReference>
<comment type="subcellular location">
    <subcellularLocation>
        <location evidence="1">Membrane</location>
        <topology evidence="1">Multi-pass membrane protein</topology>
    </subcellularLocation>
</comment>
<keyword evidence="4 12" id="KW-0808">Transferase</keyword>
<evidence type="ECO:0000313" key="14">
    <source>
        <dbReference type="Proteomes" id="UP000015354"/>
    </source>
</evidence>
<evidence type="ECO:0000256" key="10">
    <source>
        <dbReference type="ARBA" id="ARBA00023160"/>
    </source>
</evidence>
<comment type="caution">
    <text evidence="12">Lacks conserved residue(s) required for the propagation of feature annotation.</text>
</comment>
<evidence type="ECO:0000256" key="12">
    <source>
        <dbReference type="RuleBase" id="RU361115"/>
    </source>
</evidence>
<dbReference type="Pfam" id="PF01151">
    <property type="entry name" value="ELO"/>
    <property type="match status" value="1"/>
</dbReference>
<dbReference type="GO" id="GO:0030148">
    <property type="term" value="P:sphingolipid biosynthetic process"/>
    <property type="evidence" value="ECO:0007669"/>
    <property type="project" value="TreeGrafter"/>
</dbReference>
<feature type="transmembrane region" description="Helical" evidence="12">
    <location>
        <begin position="23"/>
        <end position="44"/>
    </location>
</feature>
<dbReference type="GO" id="GO:0005789">
    <property type="term" value="C:endoplasmic reticulum membrane"/>
    <property type="evidence" value="ECO:0007669"/>
    <property type="project" value="TreeGrafter"/>
</dbReference>
<feature type="transmembrane region" description="Helical" evidence="12">
    <location>
        <begin position="56"/>
        <end position="78"/>
    </location>
</feature>
<comment type="catalytic activity">
    <reaction evidence="12">
        <text>an acyl-CoA + malonyl-CoA + H(+) = a 3-oxoacyl-CoA + CO2 + CoA</text>
        <dbReference type="Rhea" id="RHEA:50252"/>
        <dbReference type="ChEBI" id="CHEBI:15378"/>
        <dbReference type="ChEBI" id="CHEBI:16526"/>
        <dbReference type="ChEBI" id="CHEBI:57287"/>
        <dbReference type="ChEBI" id="CHEBI:57384"/>
        <dbReference type="ChEBI" id="CHEBI:58342"/>
        <dbReference type="ChEBI" id="CHEBI:90726"/>
    </reaction>
    <physiologicalReaction direction="left-to-right" evidence="12">
        <dbReference type="Rhea" id="RHEA:50253"/>
    </physiologicalReaction>
</comment>
<keyword evidence="14" id="KW-1185">Reference proteome</keyword>